<keyword evidence="4" id="KW-0862">Zinc</keyword>
<dbReference type="SUPFAM" id="SSF57716">
    <property type="entry name" value="Glucocorticoid receptor-like (DNA-binding domain)"/>
    <property type="match status" value="1"/>
</dbReference>
<dbReference type="GO" id="GO:0008270">
    <property type="term" value="F:zinc ion binding"/>
    <property type="evidence" value="ECO:0007669"/>
    <property type="project" value="UniProtKB-UniRule"/>
</dbReference>
<evidence type="ECO:0000256" key="4">
    <source>
        <dbReference type="ARBA" id="ARBA00022833"/>
    </source>
</evidence>
<dbReference type="Gene3D" id="3.30.160.60">
    <property type="entry name" value="Classic Zinc Finger"/>
    <property type="match status" value="6"/>
</dbReference>
<dbReference type="PANTHER" id="PTHR24409:SF295">
    <property type="entry name" value="AZ2-RELATED"/>
    <property type="match status" value="1"/>
</dbReference>
<evidence type="ECO:0000313" key="7">
    <source>
        <dbReference type="Proteomes" id="UP000092462"/>
    </source>
</evidence>
<keyword evidence="2" id="KW-0677">Repeat</keyword>
<accession>A0A1B0DQE2</accession>
<dbReference type="PROSITE" id="PS50157">
    <property type="entry name" value="ZINC_FINGER_C2H2_2"/>
    <property type="match status" value="7"/>
</dbReference>
<dbReference type="Pfam" id="PF00096">
    <property type="entry name" value="zf-C2H2"/>
    <property type="match status" value="3"/>
</dbReference>
<reference evidence="6" key="1">
    <citation type="submission" date="2022-08" db="UniProtKB">
        <authorList>
            <consortium name="EnsemblMetazoa"/>
        </authorList>
    </citation>
    <scope>IDENTIFICATION</scope>
    <source>
        <strain evidence="6">Israel</strain>
    </source>
</reference>
<feature type="region of interest" description="Disordered" evidence="5">
    <location>
        <begin position="242"/>
        <end position="275"/>
    </location>
</feature>
<protein>
    <submittedName>
        <fullName evidence="6">Uncharacterized protein</fullName>
    </submittedName>
</protein>
<proteinExistence type="predicted"/>
<name>A0A1B0DQE2_PHLPP</name>
<feature type="compositionally biased region" description="Polar residues" evidence="5">
    <location>
        <begin position="257"/>
        <end position="275"/>
    </location>
</feature>
<dbReference type="SMART" id="SM00355">
    <property type="entry name" value="ZnF_C2H2"/>
    <property type="match status" value="10"/>
</dbReference>
<keyword evidence="7" id="KW-1185">Reference proteome</keyword>
<dbReference type="VEuPathDB" id="VectorBase:PPAPM1_005299"/>
<sequence>MEYFKIANNCRACQIKTEEESQRIFIFNTVKLPDIFKETTSLDIHENDGLPKVLCSTCYDRLLEAYNFRKMCSAAVLHFRKILSMDVPEEKYTAPENLTNVLLTDATPENIKTEPELDIPNSPPSRDQSCPPDGNDSPTDISDTLPKNSILQEDLNNLVWCGICNSKFRRKPRLEMHMREKHLGLKPCECKICGKQLTSEASLDYHMVAKHGKRRPFPCPKSQCEKHFDTKSDLKYHMETKHAIKKPVPSGPKDPSSLENSSTSEVTKSIDNQKTNNEHSCGICGAKNITADDPDSHMNTHLKDDMWCCLFCSYKSDKRESLEQHVKDVHHGIKNYHCPHCDKIFVTAMGMKQHTLRLKGILNFKCKFCDIRKVSLAEIRRHENTHTKDKIFSCEFCPHKSTCKRNMRNHVKIVHQGVKNFHCPHCERSFGTAKTLKYHVLTHTGEKPYECTECGKRFTQGGNLTIHMKNHIKSESESQIKEEIQDSS</sequence>
<dbReference type="Gene3D" id="3.40.1800.20">
    <property type="match status" value="1"/>
</dbReference>
<dbReference type="PANTHER" id="PTHR24409">
    <property type="entry name" value="ZINC FINGER PROTEIN 142"/>
    <property type="match status" value="1"/>
</dbReference>
<dbReference type="Pfam" id="PF07776">
    <property type="entry name" value="zf-AD"/>
    <property type="match status" value="1"/>
</dbReference>
<keyword evidence="3" id="KW-0863">Zinc-finger</keyword>
<dbReference type="GO" id="GO:0000981">
    <property type="term" value="F:DNA-binding transcription factor activity, RNA polymerase II-specific"/>
    <property type="evidence" value="ECO:0007669"/>
    <property type="project" value="TreeGrafter"/>
</dbReference>
<dbReference type="VEuPathDB" id="VectorBase:PPAI010733"/>
<dbReference type="FunFam" id="3.30.160.60:FF:000446">
    <property type="entry name" value="Zinc finger protein"/>
    <property type="match status" value="1"/>
</dbReference>
<dbReference type="Proteomes" id="UP000092462">
    <property type="component" value="Unassembled WGS sequence"/>
</dbReference>
<dbReference type="GO" id="GO:0000977">
    <property type="term" value="F:RNA polymerase II transcription regulatory region sequence-specific DNA binding"/>
    <property type="evidence" value="ECO:0007669"/>
    <property type="project" value="TreeGrafter"/>
</dbReference>
<dbReference type="InterPro" id="IPR036236">
    <property type="entry name" value="Znf_C2H2_sf"/>
</dbReference>
<dbReference type="GO" id="GO:0005634">
    <property type="term" value="C:nucleus"/>
    <property type="evidence" value="ECO:0007669"/>
    <property type="project" value="InterPro"/>
</dbReference>
<feature type="compositionally biased region" description="Polar residues" evidence="5">
    <location>
        <begin position="136"/>
        <end position="145"/>
    </location>
</feature>
<dbReference type="InterPro" id="IPR013087">
    <property type="entry name" value="Znf_C2H2_type"/>
</dbReference>
<feature type="region of interest" description="Disordered" evidence="5">
    <location>
        <begin position="103"/>
        <end position="145"/>
    </location>
</feature>
<evidence type="ECO:0000256" key="2">
    <source>
        <dbReference type="ARBA" id="ARBA00022737"/>
    </source>
</evidence>
<dbReference type="SUPFAM" id="SSF57667">
    <property type="entry name" value="beta-beta-alpha zinc fingers"/>
    <property type="match status" value="5"/>
</dbReference>
<evidence type="ECO:0000256" key="5">
    <source>
        <dbReference type="SAM" id="MobiDB-lite"/>
    </source>
</evidence>
<evidence type="ECO:0000256" key="1">
    <source>
        <dbReference type="ARBA" id="ARBA00022723"/>
    </source>
</evidence>
<dbReference type="PROSITE" id="PS00028">
    <property type="entry name" value="ZINC_FINGER_C2H2_1"/>
    <property type="match status" value="5"/>
</dbReference>
<dbReference type="SMART" id="SM00868">
    <property type="entry name" value="zf-AD"/>
    <property type="match status" value="1"/>
</dbReference>
<dbReference type="InterPro" id="IPR012934">
    <property type="entry name" value="Znf_AD"/>
</dbReference>
<dbReference type="EMBL" id="AJVK01008551">
    <property type="status" value="NOT_ANNOTATED_CDS"/>
    <property type="molecule type" value="Genomic_DNA"/>
</dbReference>
<dbReference type="AlphaFoldDB" id="A0A1B0DQE2"/>
<evidence type="ECO:0000256" key="3">
    <source>
        <dbReference type="ARBA" id="ARBA00022771"/>
    </source>
</evidence>
<dbReference type="PROSITE" id="PS51915">
    <property type="entry name" value="ZAD"/>
    <property type="match status" value="1"/>
</dbReference>
<organism evidence="6 7">
    <name type="scientific">Phlebotomus papatasi</name>
    <name type="common">Sandfly</name>
    <dbReference type="NCBI Taxonomy" id="29031"/>
    <lineage>
        <taxon>Eukaryota</taxon>
        <taxon>Metazoa</taxon>
        <taxon>Ecdysozoa</taxon>
        <taxon>Arthropoda</taxon>
        <taxon>Hexapoda</taxon>
        <taxon>Insecta</taxon>
        <taxon>Pterygota</taxon>
        <taxon>Neoptera</taxon>
        <taxon>Endopterygota</taxon>
        <taxon>Diptera</taxon>
        <taxon>Nematocera</taxon>
        <taxon>Psychodoidea</taxon>
        <taxon>Psychodidae</taxon>
        <taxon>Phlebotomus</taxon>
        <taxon>Phlebotomus</taxon>
    </lineage>
</organism>
<evidence type="ECO:0000313" key="6">
    <source>
        <dbReference type="EnsemblMetazoa" id="PPAI010733-PA"/>
    </source>
</evidence>
<keyword evidence="1" id="KW-0479">Metal-binding</keyword>
<dbReference type="EnsemblMetazoa" id="PPAI010733-RA">
    <property type="protein sequence ID" value="PPAI010733-PA"/>
    <property type="gene ID" value="PPAI010733"/>
</dbReference>